<dbReference type="AlphaFoldDB" id="A0A9Q0Y2W6"/>
<protein>
    <submittedName>
        <fullName evidence="2">Uncharacterized protein</fullName>
    </submittedName>
</protein>
<dbReference type="OrthoDB" id="8446971at2759"/>
<evidence type="ECO:0000313" key="2">
    <source>
        <dbReference type="EMBL" id="KAJ7341384.1"/>
    </source>
</evidence>
<dbReference type="EMBL" id="JAPFRF010000002">
    <property type="protein sequence ID" value="KAJ7341384.1"/>
    <property type="molecule type" value="Genomic_DNA"/>
</dbReference>
<sequence>MLGSSTVSSAEKDAYSGQGDVPVPLSMHRGKQKVVLVMMHYIPKDHAESFVDTRQQGTHPALVLTMHVHYTLQDGFYPCEMNKAAVASMAAAIKELA</sequence>
<reference evidence="2" key="1">
    <citation type="journal article" date="2023" name="DNA Res.">
        <title>Chromosome-level genome assembly of Phrynocephalus forsythii using third-generation DNA sequencing and Hi-C analysis.</title>
        <authorList>
            <person name="Qi Y."/>
            <person name="Zhao W."/>
            <person name="Zhao Y."/>
            <person name="Niu C."/>
            <person name="Cao S."/>
            <person name="Zhang Y."/>
        </authorList>
    </citation>
    <scope>NUCLEOTIDE SEQUENCE</scope>
    <source>
        <tissue evidence="2">Muscle</tissue>
    </source>
</reference>
<comment type="caution">
    <text evidence="2">The sequence shown here is derived from an EMBL/GenBank/DDBJ whole genome shotgun (WGS) entry which is preliminary data.</text>
</comment>
<proteinExistence type="predicted"/>
<evidence type="ECO:0000313" key="3">
    <source>
        <dbReference type="Proteomes" id="UP001142489"/>
    </source>
</evidence>
<organism evidence="2 3">
    <name type="scientific">Phrynocephalus forsythii</name>
    <dbReference type="NCBI Taxonomy" id="171643"/>
    <lineage>
        <taxon>Eukaryota</taxon>
        <taxon>Metazoa</taxon>
        <taxon>Chordata</taxon>
        <taxon>Craniata</taxon>
        <taxon>Vertebrata</taxon>
        <taxon>Euteleostomi</taxon>
        <taxon>Lepidosauria</taxon>
        <taxon>Squamata</taxon>
        <taxon>Bifurcata</taxon>
        <taxon>Unidentata</taxon>
        <taxon>Episquamata</taxon>
        <taxon>Toxicofera</taxon>
        <taxon>Iguania</taxon>
        <taxon>Acrodonta</taxon>
        <taxon>Agamidae</taxon>
        <taxon>Agaminae</taxon>
        <taxon>Phrynocephalus</taxon>
    </lineage>
</organism>
<dbReference type="Proteomes" id="UP001142489">
    <property type="component" value="Unassembled WGS sequence"/>
</dbReference>
<name>A0A9Q0Y2W6_9SAUR</name>
<feature type="region of interest" description="Disordered" evidence="1">
    <location>
        <begin position="1"/>
        <end position="23"/>
    </location>
</feature>
<evidence type="ECO:0000256" key="1">
    <source>
        <dbReference type="SAM" id="MobiDB-lite"/>
    </source>
</evidence>
<keyword evidence="3" id="KW-1185">Reference proteome</keyword>
<accession>A0A9Q0Y2W6</accession>
<gene>
    <name evidence="2" type="ORF">JRQ81_005421</name>
</gene>